<dbReference type="EMBL" id="FOEF01000009">
    <property type="protein sequence ID" value="SEP43923.1"/>
    <property type="molecule type" value="Genomic_DNA"/>
</dbReference>
<dbReference type="SUPFAM" id="SSF51679">
    <property type="entry name" value="Bacterial luciferase-like"/>
    <property type="match status" value="1"/>
</dbReference>
<dbReference type="Gene3D" id="3.20.20.30">
    <property type="entry name" value="Luciferase-like domain"/>
    <property type="match status" value="2"/>
</dbReference>
<dbReference type="STRING" id="394193.SAMN04489732_109135"/>
<dbReference type="PROSITE" id="PS50175">
    <property type="entry name" value="ASP_PROT_RETROV"/>
    <property type="match status" value="1"/>
</dbReference>
<proteinExistence type="predicted"/>
<evidence type="ECO:0000313" key="2">
    <source>
        <dbReference type="EMBL" id="SEP43923.1"/>
    </source>
</evidence>
<dbReference type="Proteomes" id="UP000198582">
    <property type="component" value="Unassembled WGS sequence"/>
</dbReference>
<gene>
    <name evidence="2" type="ORF">SAMN04489732_109135</name>
</gene>
<reference evidence="2 3" key="1">
    <citation type="submission" date="2016-10" db="EMBL/GenBank/DDBJ databases">
        <authorList>
            <person name="de Groot N.N."/>
        </authorList>
    </citation>
    <scope>NUCLEOTIDE SEQUENCE [LARGE SCALE GENOMIC DNA]</scope>
    <source>
        <strain evidence="2 3">DSM 44993</strain>
    </source>
</reference>
<evidence type="ECO:0000259" key="1">
    <source>
        <dbReference type="PROSITE" id="PS50175"/>
    </source>
</evidence>
<dbReference type="GO" id="GO:0016705">
    <property type="term" value="F:oxidoreductase activity, acting on paired donors, with incorporation or reduction of molecular oxygen"/>
    <property type="evidence" value="ECO:0007669"/>
    <property type="project" value="InterPro"/>
</dbReference>
<dbReference type="InterPro" id="IPR001995">
    <property type="entry name" value="Peptidase_A2_cat"/>
</dbReference>
<name>A0A1H8XVZ4_9PSEU</name>
<evidence type="ECO:0000313" key="3">
    <source>
        <dbReference type="Proteomes" id="UP000198582"/>
    </source>
</evidence>
<dbReference type="GO" id="GO:0006508">
    <property type="term" value="P:proteolysis"/>
    <property type="evidence" value="ECO:0007669"/>
    <property type="project" value="InterPro"/>
</dbReference>
<feature type="domain" description="Peptidase A2" evidence="1">
    <location>
        <begin position="238"/>
        <end position="269"/>
    </location>
</feature>
<dbReference type="InterPro" id="IPR019922">
    <property type="entry name" value="Lucif-like_OxRdatse_MSMEG_4141"/>
</dbReference>
<protein>
    <submittedName>
        <fullName evidence="2">Probable F420-dependent oxidoreductase, MSMEG_4141 family</fullName>
    </submittedName>
</protein>
<accession>A0A1H8XVZ4</accession>
<dbReference type="AlphaFoldDB" id="A0A1H8XVZ4"/>
<dbReference type="GO" id="GO:0004190">
    <property type="term" value="F:aspartic-type endopeptidase activity"/>
    <property type="evidence" value="ECO:0007669"/>
    <property type="project" value="InterPro"/>
</dbReference>
<dbReference type="InterPro" id="IPR036661">
    <property type="entry name" value="Luciferase-like_sf"/>
</dbReference>
<keyword evidence="3" id="KW-1185">Reference proteome</keyword>
<sequence length="269" mass="27902">MDKLGPLGAATPVFGPADLTAAVAKAVELEELGFSALWLPGGPNNNLPLVPAVVTATKRITVGNGILAVDSVPASELTAVYGELAESHPGRYVPGIGGAHGARPLATLNAYFDEIDPVVPRAERVLSAMGPKMLELARDRAAAAYPNLVTPGYLASAREIVGPDTQLVVGVPIVAETDAERVREIVRGGSLPFLSGVPGYIANFRRMGFTDADITGLSDRLVDALTVWGDLDTVVAGLRAYLDAGADQVVIHVDGLPPSWPAELLSALG</sequence>
<dbReference type="NCBIfam" id="TIGR03620">
    <property type="entry name" value="F420_MSMEG_4141"/>
    <property type="match status" value="1"/>
</dbReference>
<organism evidence="2 3">
    <name type="scientific">Amycolatopsis saalfeldensis</name>
    <dbReference type="NCBI Taxonomy" id="394193"/>
    <lineage>
        <taxon>Bacteria</taxon>
        <taxon>Bacillati</taxon>
        <taxon>Actinomycetota</taxon>
        <taxon>Actinomycetes</taxon>
        <taxon>Pseudonocardiales</taxon>
        <taxon>Pseudonocardiaceae</taxon>
        <taxon>Amycolatopsis</taxon>
    </lineage>
</organism>
<dbReference type="RefSeq" id="WP_091618840.1">
    <property type="nucleotide sequence ID" value="NZ_FOEF01000009.1"/>
</dbReference>
<dbReference type="OrthoDB" id="4760590at2"/>